<reference evidence="4" key="1">
    <citation type="submission" date="2013-12" db="EMBL/GenBank/DDBJ databases">
        <title>The Genome Sequence of Aphanomyces invadans NJM9701.</title>
        <authorList>
            <consortium name="The Broad Institute Genomics Platform"/>
            <person name="Russ C."/>
            <person name="Tyler B."/>
            <person name="van West P."/>
            <person name="Dieguez-Uribeondo J."/>
            <person name="Young S.K."/>
            <person name="Zeng Q."/>
            <person name="Gargeya S."/>
            <person name="Fitzgerald M."/>
            <person name="Abouelleil A."/>
            <person name="Alvarado L."/>
            <person name="Chapman S.B."/>
            <person name="Gainer-Dewar J."/>
            <person name="Goldberg J."/>
            <person name="Griggs A."/>
            <person name="Gujja S."/>
            <person name="Hansen M."/>
            <person name="Howarth C."/>
            <person name="Imamovic A."/>
            <person name="Ireland A."/>
            <person name="Larimer J."/>
            <person name="McCowan C."/>
            <person name="Murphy C."/>
            <person name="Pearson M."/>
            <person name="Poon T.W."/>
            <person name="Priest M."/>
            <person name="Roberts A."/>
            <person name="Saif S."/>
            <person name="Shea T."/>
            <person name="Sykes S."/>
            <person name="Wortman J."/>
            <person name="Nusbaum C."/>
            <person name="Birren B."/>
        </authorList>
    </citation>
    <scope>NUCLEOTIDE SEQUENCE [LARGE SCALE GENOMIC DNA]</scope>
    <source>
        <strain evidence="4">NJM9701</strain>
    </source>
</reference>
<dbReference type="VEuPathDB" id="FungiDB:H310_13483"/>
<dbReference type="PANTHER" id="PTHR15454:SF73">
    <property type="entry name" value="DYNEIN AXONEMAL LIGHT CHAIN 1"/>
    <property type="match status" value="1"/>
</dbReference>
<feature type="compositionally biased region" description="Polar residues" evidence="3">
    <location>
        <begin position="349"/>
        <end position="366"/>
    </location>
</feature>
<dbReference type="PROSITE" id="PS51450">
    <property type="entry name" value="LRR"/>
    <property type="match status" value="1"/>
</dbReference>
<dbReference type="RefSeq" id="XP_008879222.1">
    <property type="nucleotide sequence ID" value="XM_008881000.1"/>
</dbReference>
<dbReference type="InterPro" id="IPR001611">
    <property type="entry name" value="Leu-rich_rpt"/>
</dbReference>
<dbReference type="Gene3D" id="3.80.10.10">
    <property type="entry name" value="Ribonuclease Inhibitor"/>
    <property type="match status" value="1"/>
</dbReference>
<accession>A0A024TDY2</accession>
<evidence type="ECO:0000256" key="1">
    <source>
        <dbReference type="ARBA" id="ARBA00022614"/>
    </source>
</evidence>
<gene>
    <name evidence="4" type="ORF">H310_13483</name>
</gene>
<dbReference type="eggNOG" id="KOG1859">
    <property type="taxonomic scope" value="Eukaryota"/>
</dbReference>
<dbReference type="InterPro" id="IPR032675">
    <property type="entry name" value="LRR_dom_sf"/>
</dbReference>
<evidence type="ECO:0000256" key="2">
    <source>
        <dbReference type="ARBA" id="ARBA00022737"/>
    </source>
</evidence>
<protein>
    <recommendedName>
        <fullName evidence="5">U2A'/phosphoprotein 32 family A C-terminal domain-containing protein</fullName>
    </recommendedName>
</protein>
<dbReference type="OrthoDB" id="272149at2759"/>
<evidence type="ECO:0008006" key="5">
    <source>
        <dbReference type="Google" id="ProtNLM"/>
    </source>
</evidence>
<name>A0A024TDY2_9STRA</name>
<evidence type="ECO:0000313" key="4">
    <source>
        <dbReference type="EMBL" id="ETV92258.1"/>
    </source>
</evidence>
<proteinExistence type="predicted"/>
<dbReference type="EMBL" id="KI914002">
    <property type="protein sequence ID" value="ETV92258.1"/>
    <property type="molecule type" value="Genomic_DNA"/>
</dbReference>
<feature type="region of interest" description="Disordered" evidence="3">
    <location>
        <begin position="337"/>
        <end position="368"/>
    </location>
</feature>
<dbReference type="SUPFAM" id="SSF52075">
    <property type="entry name" value="Outer arm dynein light chain 1"/>
    <property type="match status" value="1"/>
</dbReference>
<evidence type="ECO:0000256" key="3">
    <source>
        <dbReference type="SAM" id="MobiDB-lite"/>
    </source>
</evidence>
<organism evidence="4">
    <name type="scientific">Aphanomyces invadans</name>
    <dbReference type="NCBI Taxonomy" id="157072"/>
    <lineage>
        <taxon>Eukaryota</taxon>
        <taxon>Sar</taxon>
        <taxon>Stramenopiles</taxon>
        <taxon>Oomycota</taxon>
        <taxon>Saprolegniomycetes</taxon>
        <taxon>Saprolegniales</taxon>
        <taxon>Verrucalvaceae</taxon>
        <taxon>Aphanomyces</taxon>
    </lineage>
</organism>
<dbReference type="GO" id="GO:0005737">
    <property type="term" value="C:cytoplasm"/>
    <property type="evidence" value="ECO:0007669"/>
    <property type="project" value="TreeGrafter"/>
</dbReference>
<dbReference type="PANTHER" id="PTHR15454">
    <property type="entry name" value="NISCHARIN RELATED"/>
    <property type="match status" value="1"/>
</dbReference>
<keyword evidence="1" id="KW-0433">Leucine-rich repeat</keyword>
<keyword evidence="2" id="KW-0677">Repeat</keyword>
<dbReference type="STRING" id="157072.A0A024TDY2"/>
<sequence length="440" mass="48124">MMATNPRLVHDHSAQDSDGAFTAFHCNLSERGLTSESADRALKAFPHATSVDLSQNCLDVCPRIRCPCVTMVNLSVNRLVSLAAVAYLTHLQVVDLSFNRLVDVEPLMFCTALVNVALRGNRLSSTKGIENLKHLERLDMSDNVVAQPDAIRSLSLNTMLSTLLLQGNPIASTPDYRVCLLDLVPQVSLLDGRRQSRQHYRCAVGKDTSSYAHMYDARKQFRCMQAKAHGVPSAKRKPSAHCFRTGSSHDGTDDADAAMVVNTLKCFSMADTPTAPPSPPTAHPRVHAGYCPKSLRQASAVPKLKGDKHARQKTDLQHQLTDYPGYMTLFERVAVSSGGPPVDDKHGSTTRAKTSTAHPVPTTTSAAGKPYQVAPKRKNVISPPKVKVQPSRMRRQLAFDKRRALDDPSCGSLNESQVKVLGVIQRLIQHKRQTLAALGE</sequence>
<dbReference type="GeneID" id="20090533"/>
<dbReference type="AlphaFoldDB" id="A0A024TDY2"/>